<keyword evidence="3" id="KW-0694">RNA-binding</keyword>
<feature type="region of interest" description="Disordered" evidence="10">
    <location>
        <begin position="39"/>
        <end position="104"/>
    </location>
</feature>
<keyword evidence="12" id="KW-1185">Reference proteome</keyword>
<feature type="compositionally biased region" description="Polar residues" evidence="10">
    <location>
        <begin position="41"/>
        <end position="55"/>
    </location>
</feature>
<evidence type="ECO:0000256" key="2">
    <source>
        <dbReference type="ARBA" id="ARBA00022730"/>
    </source>
</evidence>
<feature type="compositionally biased region" description="Basic and acidic residues" evidence="10">
    <location>
        <begin position="94"/>
        <end position="104"/>
    </location>
</feature>
<evidence type="ECO:0000256" key="6">
    <source>
        <dbReference type="ARBA" id="ARBA00035205"/>
    </source>
</evidence>
<protein>
    <recommendedName>
        <fullName evidence="6">Large ribosomal subunit protein uL1c</fullName>
    </recommendedName>
    <alternativeName>
        <fullName evidence="8">CL1</fullName>
    </alternativeName>
</protein>
<reference evidence="11 12" key="1">
    <citation type="submission" date="2021-09" db="EMBL/GenBank/DDBJ databases">
        <title>Genomic insights and catalytic innovation underlie evolution of tropane alkaloids biosynthesis.</title>
        <authorList>
            <person name="Wang Y.-J."/>
            <person name="Tian T."/>
            <person name="Huang J.-P."/>
            <person name="Huang S.-X."/>
        </authorList>
    </citation>
    <scope>NUCLEOTIDE SEQUENCE [LARGE SCALE GENOMIC DNA]</scope>
    <source>
        <strain evidence="11">KIB-2018</strain>
        <tissue evidence="11">Leaf</tissue>
    </source>
</reference>
<dbReference type="InterPro" id="IPR023674">
    <property type="entry name" value="Ribosomal_uL1-like"/>
</dbReference>
<dbReference type="Proteomes" id="UP001159364">
    <property type="component" value="Linkage Group LG10"/>
</dbReference>
<evidence type="ECO:0000256" key="5">
    <source>
        <dbReference type="ARBA" id="ARBA00023274"/>
    </source>
</evidence>
<dbReference type="GO" id="GO:0006412">
    <property type="term" value="P:translation"/>
    <property type="evidence" value="ECO:0007669"/>
    <property type="project" value="InterPro"/>
</dbReference>
<dbReference type="GO" id="GO:0015934">
    <property type="term" value="C:large ribosomal subunit"/>
    <property type="evidence" value="ECO:0007669"/>
    <property type="project" value="InterPro"/>
</dbReference>
<evidence type="ECO:0000256" key="1">
    <source>
        <dbReference type="ARBA" id="ARBA00010531"/>
    </source>
</evidence>
<comment type="similarity">
    <text evidence="1">Belongs to the universal ribosomal protein uL1 family.</text>
</comment>
<gene>
    <name evidence="11" type="ORF">K2173_001814</name>
</gene>
<dbReference type="PANTHER" id="PTHR36427">
    <property type="entry name" value="54S RIBOSOMAL PROTEIN L1, MITOCHONDRIAL"/>
    <property type="match status" value="1"/>
</dbReference>
<keyword evidence="5" id="KW-0687">Ribonucleoprotein</keyword>
<evidence type="ECO:0000256" key="9">
    <source>
        <dbReference type="SAM" id="Coils"/>
    </source>
</evidence>
<accession>A0AAV8SJ80</accession>
<comment type="caution">
    <text evidence="11">The sequence shown here is derived from an EMBL/GenBank/DDBJ whole genome shotgun (WGS) entry which is preliminary data.</text>
</comment>
<evidence type="ECO:0000256" key="8">
    <source>
        <dbReference type="ARBA" id="ARBA00082680"/>
    </source>
</evidence>
<dbReference type="Gene3D" id="3.40.50.790">
    <property type="match status" value="1"/>
</dbReference>
<dbReference type="SUPFAM" id="SSF56808">
    <property type="entry name" value="Ribosomal protein L1"/>
    <property type="match status" value="1"/>
</dbReference>
<dbReference type="Gene3D" id="3.30.190.20">
    <property type="match status" value="1"/>
</dbReference>
<dbReference type="AlphaFoldDB" id="A0AAV8SJ80"/>
<dbReference type="Pfam" id="PF00687">
    <property type="entry name" value="Ribosomal_L1"/>
    <property type="match status" value="1"/>
</dbReference>
<dbReference type="GO" id="GO:0019843">
    <property type="term" value="F:rRNA binding"/>
    <property type="evidence" value="ECO:0007669"/>
    <property type="project" value="UniProtKB-KW"/>
</dbReference>
<name>A0AAV8SJ80_9ROSI</name>
<comment type="function">
    <text evidence="7">This protein binds directly to 23S ribosomal RNA.</text>
</comment>
<evidence type="ECO:0000256" key="3">
    <source>
        <dbReference type="ARBA" id="ARBA00022884"/>
    </source>
</evidence>
<dbReference type="GO" id="GO:0003735">
    <property type="term" value="F:structural constituent of ribosome"/>
    <property type="evidence" value="ECO:0007669"/>
    <property type="project" value="InterPro"/>
</dbReference>
<keyword evidence="9" id="KW-0175">Coiled coil</keyword>
<proteinExistence type="inferred from homology"/>
<keyword evidence="4" id="KW-0689">Ribosomal protein</keyword>
<dbReference type="PANTHER" id="PTHR36427:SF4">
    <property type="entry name" value="RIBOSOMAL PROTEIN L1P_L10E FAMILY"/>
    <property type="match status" value="1"/>
</dbReference>
<dbReference type="InterPro" id="IPR016095">
    <property type="entry name" value="Ribosomal_uL1_3-a/b-sand"/>
</dbReference>
<dbReference type="EMBL" id="JAIWQS010000010">
    <property type="protein sequence ID" value="KAJ8752139.1"/>
    <property type="molecule type" value="Genomic_DNA"/>
</dbReference>
<evidence type="ECO:0000256" key="10">
    <source>
        <dbReference type="SAM" id="MobiDB-lite"/>
    </source>
</evidence>
<evidence type="ECO:0000313" key="11">
    <source>
        <dbReference type="EMBL" id="KAJ8752139.1"/>
    </source>
</evidence>
<keyword evidence="2" id="KW-0699">rRNA-binding</keyword>
<evidence type="ECO:0000256" key="4">
    <source>
        <dbReference type="ARBA" id="ARBA00022980"/>
    </source>
</evidence>
<feature type="compositionally biased region" description="Low complexity" evidence="10">
    <location>
        <begin position="77"/>
        <end position="90"/>
    </location>
</feature>
<evidence type="ECO:0000256" key="7">
    <source>
        <dbReference type="ARBA" id="ARBA00057875"/>
    </source>
</evidence>
<organism evidence="11 12">
    <name type="scientific">Erythroxylum novogranatense</name>
    <dbReference type="NCBI Taxonomy" id="1862640"/>
    <lineage>
        <taxon>Eukaryota</taxon>
        <taxon>Viridiplantae</taxon>
        <taxon>Streptophyta</taxon>
        <taxon>Embryophyta</taxon>
        <taxon>Tracheophyta</taxon>
        <taxon>Spermatophyta</taxon>
        <taxon>Magnoliopsida</taxon>
        <taxon>eudicotyledons</taxon>
        <taxon>Gunneridae</taxon>
        <taxon>Pentapetalae</taxon>
        <taxon>rosids</taxon>
        <taxon>fabids</taxon>
        <taxon>Malpighiales</taxon>
        <taxon>Erythroxylaceae</taxon>
        <taxon>Erythroxylum</taxon>
    </lineage>
</organism>
<dbReference type="CDD" id="cd00403">
    <property type="entry name" value="Ribosomal_L1"/>
    <property type="match status" value="1"/>
</dbReference>
<dbReference type="FunFam" id="3.40.50.790:FF:000001">
    <property type="entry name" value="50S ribosomal protein L1"/>
    <property type="match status" value="1"/>
</dbReference>
<dbReference type="NCBIfam" id="TIGR01169">
    <property type="entry name" value="rplA_bact"/>
    <property type="match status" value="1"/>
</dbReference>
<dbReference type="InterPro" id="IPR028364">
    <property type="entry name" value="Ribosomal_uL1/biogenesis"/>
</dbReference>
<dbReference type="InterPro" id="IPR005878">
    <property type="entry name" value="Ribosom_uL1_bac-type"/>
</dbReference>
<evidence type="ECO:0000313" key="12">
    <source>
        <dbReference type="Proteomes" id="UP001159364"/>
    </source>
</evidence>
<sequence>MAVMRLLLARGRCHYLVNPTFQLYPSSSLLLIHRSLSSDSKPNTNPTWAQNQSLSIEPISYPMKPKDETPPTETRISSPQNVQPSQQEQQVSKRKPEFTEEPRTSWTRADIRFVKDAPSISPVSYPSRVAPLPEDRVTIEDGKEKVEGEVKESEELKSERKQIEERTKRIFRLVEEEKKELVPFPRLLKPEKKEKKPIFDLMDAIRQIKTHCRKTFDETVEAHVRLDIDKSRSDLIVRGTLTLPHGGKKALRIAVFAEGADADEARAAGADVVGGVELIDEIASAGKIDFDKCYTTPQLYPRVAKLARILNRHGLMPDSKQGTVVTNVTRAVKDAKKNQIKFRMDKTAIVHVGLGKLSFTDETLRENVGAFMNALLQAKPAGLKKTSKYAGYVNSFHLCSTMGPGLPVSIQSLSKAVDQYNKMHLT</sequence>
<feature type="coiled-coil region" evidence="9">
    <location>
        <begin position="139"/>
        <end position="166"/>
    </location>
</feature>